<evidence type="ECO:0008006" key="3">
    <source>
        <dbReference type="Google" id="ProtNLM"/>
    </source>
</evidence>
<name>A0A1G8HXV0_9VIBR</name>
<reference evidence="1 2" key="1">
    <citation type="submission" date="2016-10" db="EMBL/GenBank/DDBJ databases">
        <authorList>
            <person name="de Groot N.N."/>
        </authorList>
    </citation>
    <scope>NUCLEOTIDE SEQUENCE [LARGE SCALE GENOMIC DNA]</scope>
    <source>
        <strain evidence="1 2">CGMCC 1.10228</strain>
    </source>
</reference>
<evidence type="ECO:0000313" key="1">
    <source>
        <dbReference type="EMBL" id="SDI11392.1"/>
    </source>
</evidence>
<dbReference type="Proteomes" id="UP000198854">
    <property type="component" value="Unassembled WGS sequence"/>
</dbReference>
<sequence>MRQQLILSVPSKNVEAFVFSVANGTEYESLSTSSQGGWVNLDIMDGKAVSQNTHEPLDSKTLKGKWFGAQGRVSIRRLREIKKLRSPVLLTDDYGYSMGMWKIMTLSDDESNVIDDGTPMVVNFTITLEEFAN</sequence>
<dbReference type="OrthoDB" id="6402334at2"/>
<protein>
    <recommendedName>
        <fullName evidence="3">Phage tail protein</fullName>
    </recommendedName>
</protein>
<accession>A0A1G8HXV0</accession>
<dbReference type="InterPro" id="IPR009734">
    <property type="entry name" value="Myoviridae_GpU"/>
</dbReference>
<dbReference type="AlphaFoldDB" id="A0A1G8HXV0"/>
<evidence type="ECO:0000313" key="2">
    <source>
        <dbReference type="Proteomes" id="UP000198854"/>
    </source>
</evidence>
<keyword evidence="2" id="KW-1185">Reference proteome</keyword>
<dbReference type="EMBL" id="FNDD01000068">
    <property type="protein sequence ID" value="SDI11392.1"/>
    <property type="molecule type" value="Genomic_DNA"/>
</dbReference>
<organism evidence="1 2">
    <name type="scientific">Vibrio xiamenensis</name>
    <dbReference type="NCBI Taxonomy" id="861298"/>
    <lineage>
        <taxon>Bacteria</taxon>
        <taxon>Pseudomonadati</taxon>
        <taxon>Pseudomonadota</taxon>
        <taxon>Gammaproteobacteria</taxon>
        <taxon>Vibrionales</taxon>
        <taxon>Vibrionaceae</taxon>
        <taxon>Vibrio</taxon>
    </lineage>
</organism>
<gene>
    <name evidence="1" type="ORF">SAMN04488136_1687</name>
</gene>
<dbReference type="RefSeq" id="WP_093279577.1">
    <property type="nucleotide sequence ID" value="NZ_FNDD01000068.1"/>
</dbReference>
<dbReference type="Pfam" id="PF06995">
    <property type="entry name" value="Phage_P2_GpU"/>
    <property type="match status" value="1"/>
</dbReference>
<dbReference type="STRING" id="861298.SAMN04488136_1687"/>
<proteinExistence type="predicted"/>